<dbReference type="Gene3D" id="3.40.50.1820">
    <property type="entry name" value="alpha/beta hydrolase"/>
    <property type="match status" value="1"/>
</dbReference>
<sequence length="788" mass="87814">MRIALVKLKRKMKQNSLEKMKGGLEACSVIVVGLGNGKTNGWLQNRCLPKSRFKELYHLASSTAKGMAVEPFTSGASGRLTALFSLRALRSLLLLLNAVVLLLLLPFRGQRRVSASVSGEKVGKDEKQECGRKGWAATVVRVPSAMFHWRNVAVAVDHEAAARRSQAIRRVFQDDDDDTVREFSLFSTARGDTLFTQSWTPISVKVRGLVVLLHGLNEHSGRYTSFAKRLNANGFKVFGMDWVGHGGSDGLHAFVHSLDDAVVDLKIFLEKVLAENPGLPCFCFGHSTGGAIVLKAVLDPKVEAQVAGIILTSPAVGIQPTHPIVVALAPVISFLVPRYQITIANKKGRPVSRDPEALVAKYSDPLVYTGPLRVRTACELLRITSYLQQNVNRFTVPFLVLHGTDDTITDPQASQKLYEGAASTDKTIKLLQGLLHDLLFEPEREAIADDIIQWLNYYPGSDHAFFFFFEGKIDSHNAIIPVASAGIFCSVHLLSRRYGPPLSRSIGDLHWGLVRAWETGGLVLLCFCVGIERKIWLTPPARNEHRVWWTVVRWFGSEIRREVSEIKDQSPFARTRYDSEFSSLLEKMTEYLALIMDTASWSLAPVISVLWDIWLIRIFSVKLIHFSHMKILMNSWHSEMNVRTRSQKQDEQGIETLWSLPSGHCCIWIVLAFGPSLTKQSDTLLFSTFYLCLPEVKSCKTVYLHHNVVICSYLAIVSSPMLGSREPFFPILFLGECTAAESIKIWIFVEVSETTFVPQGKHGSSIAVASDFEEIKADDPSKGHPQGV</sequence>
<evidence type="ECO:0000256" key="1">
    <source>
        <dbReference type="SAM" id="Phobius"/>
    </source>
</evidence>
<keyword evidence="1" id="KW-0812">Transmembrane</keyword>
<dbReference type="InterPro" id="IPR022742">
    <property type="entry name" value="Hydrolase_4"/>
</dbReference>
<organism evidence="3 4">
    <name type="scientific">Hibiscus sabdariffa</name>
    <name type="common">roselle</name>
    <dbReference type="NCBI Taxonomy" id="183260"/>
    <lineage>
        <taxon>Eukaryota</taxon>
        <taxon>Viridiplantae</taxon>
        <taxon>Streptophyta</taxon>
        <taxon>Embryophyta</taxon>
        <taxon>Tracheophyta</taxon>
        <taxon>Spermatophyta</taxon>
        <taxon>Magnoliopsida</taxon>
        <taxon>eudicotyledons</taxon>
        <taxon>Gunneridae</taxon>
        <taxon>Pentapetalae</taxon>
        <taxon>rosids</taxon>
        <taxon>malvids</taxon>
        <taxon>Malvales</taxon>
        <taxon>Malvaceae</taxon>
        <taxon>Malvoideae</taxon>
        <taxon>Hibiscus</taxon>
    </lineage>
</organism>
<evidence type="ECO:0000313" key="3">
    <source>
        <dbReference type="EMBL" id="KAK9036741.1"/>
    </source>
</evidence>
<protein>
    <recommendedName>
        <fullName evidence="2">Serine aminopeptidase S33 domain-containing protein</fullName>
    </recommendedName>
</protein>
<dbReference type="PANTHER" id="PTHR11614">
    <property type="entry name" value="PHOSPHOLIPASE-RELATED"/>
    <property type="match status" value="1"/>
</dbReference>
<keyword evidence="1" id="KW-0472">Membrane</keyword>
<keyword evidence="1" id="KW-1133">Transmembrane helix</keyword>
<accession>A0ABR2THC8</accession>
<keyword evidence="4" id="KW-1185">Reference proteome</keyword>
<evidence type="ECO:0000259" key="2">
    <source>
        <dbReference type="Pfam" id="PF12146"/>
    </source>
</evidence>
<dbReference type="SUPFAM" id="SSF53474">
    <property type="entry name" value="alpha/beta-Hydrolases"/>
    <property type="match status" value="1"/>
</dbReference>
<comment type="caution">
    <text evidence="3">The sequence shown here is derived from an EMBL/GenBank/DDBJ whole genome shotgun (WGS) entry which is preliminary data.</text>
</comment>
<proteinExistence type="predicted"/>
<gene>
    <name evidence="3" type="ORF">V6N11_078730</name>
</gene>
<name>A0ABR2THC8_9ROSI</name>
<evidence type="ECO:0000313" key="4">
    <source>
        <dbReference type="Proteomes" id="UP001396334"/>
    </source>
</evidence>
<dbReference type="Proteomes" id="UP001396334">
    <property type="component" value="Unassembled WGS sequence"/>
</dbReference>
<reference evidence="3 4" key="1">
    <citation type="journal article" date="2024" name="G3 (Bethesda)">
        <title>Genome assembly of Hibiscus sabdariffa L. provides insights into metabolisms of medicinal natural products.</title>
        <authorList>
            <person name="Kim T."/>
        </authorList>
    </citation>
    <scope>NUCLEOTIDE SEQUENCE [LARGE SCALE GENOMIC DNA]</scope>
    <source>
        <strain evidence="3">TK-2024</strain>
        <tissue evidence="3">Old leaves</tissue>
    </source>
</reference>
<dbReference type="Pfam" id="PF12146">
    <property type="entry name" value="Hydrolase_4"/>
    <property type="match status" value="1"/>
</dbReference>
<dbReference type="InterPro" id="IPR029058">
    <property type="entry name" value="AB_hydrolase_fold"/>
</dbReference>
<feature type="domain" description="Serine aminopeptidase S33" evidence="2">
    <location>
        <begin position="205"/>
        <end position="443"/>
    </location>
</feature>
<dbReference type="InterPro" id="IPR051044">
    <property type="entry name" value="MAG_DAG_Lipase"/>
</dbReference>
<feature type="transmembrane region" description="Helical" evidence="1">
    <location>
        <begin position="88"/>
        <end position="107"/>
    </location>
</feature>
<dbReference type="EMBL" id="JBBPBN010000006">
    <property type="protein sequence ID" value="KAK9036741.1"/>
    <property type="molecule type" value="Genomic_DNA"/>
</dbReference>